<reference evidence="21" key="1">
    <citation type="submission" date="2021-04" db="EMBL/GenBank/DDBJ databases">
        <authorList>
            <person name="Rodrigo-Torres L."/>
            <person name="Arahal R. D."/>
            <person name="Lucena T."/>
        </authorList>
    </citation>
    <scope>NUCLEOTIDE SEQUENCE</scope>
    <source>
        <strain evidence="21">CECT 9275</strain>
    </source>
</reference>
<dbReference type="SMART" id="SM00387">
    <property type="entry name" value="HATPase_c"/>
    <property type="match status" value="1"/>
</dbReference>
<dbReference type="PANTHER" id="PTHR24421">
    <property type="entry name" value="NITRATE/NITRITE SENSOR PROTEIN NARX-RELATED"/>
    <property type="match status" value="1"/>
</dbReference>
<evidence type="ECO:0000313" key="22">
    <source>
        <dbReference type="Proteomes" id="UP000680038"/>
    </source>
</evidence>
<dbReference type="InterPro" id="IPR050482">
    <property type="entry name" value="Sensor_HK_TwoCompSys"/>
</dbReference>
<dbReference type="AlphaFoldDB" id="A0A916JK74"/>
<dbReference type="PROSITE" id="PS50109">
    <property type="entry name" value="HIS_KIN"/>
    <property type="match status" value="1"/>
</dbReference>
<dbReference type="GO" id="GO:0005524">
    <property type="term" value="F:ATP binding"/>
    <property type="evidence" value="ECO:0007669"/>
    <property type="project" value="UniProtKB-KW"/>
</dbReference>
<dbReference type="RefSeq" id="WP_215241952.1">
    <property type="nucleotide sequence ID" value="NZ_CAJRAF010000004.1"/>
</dbReference>
<keyword evidence="8" id="KW-0597">Phosphoprotein</keyword>
<dbReference type="InterPro" id="IPR011990">
    <property type="entry name" value="TPR-like_helical_dom_sf"/>
</dbReference>
<dbReference type="Pfam" id="PF07730">
    <property type="entry name" value="HisKA_3"/>
    <property type="match status" value="1"/>
</dbReference>
<dbReference type="PRINTS" id="PR00344">
    <property type="entry name" value="BCTRLSENSOR"/>
</dbReference>
<evidence type="ECO:0000256" key="18">
    <source>
        <dbReference type="ARBA" id="ARBA00030800"/>
    </source>
</evidence>
<keyword evidence="16" id="KW-0411">Iron-sulfur</keyword>
<evidence type="ECO:0000256" key="1">
    <source>
        <dbReference type="ARBA" id="ARBA00000085"/>
    </source>
</evidence>
<organism evidence="21 22">
    <name type="scientific">Dyadobacter helix</name>
    <dbReference type="NCBI Taxonomy" id="2822344"/>
    <lineage>
        <taxon>Bacteria</taxon>
        <taxon>Pseudomonadati</taxon>
        <taxon>Bacteroidota</taxon>
        <taxon>Cytophagia</taxon>
        <taxon>Cytophagales</taxon>
        <taxon>Spirosomataceae</taxon>
        <taxon>Dyadobacter</taxon>
    </lineage>
</organism>
<dbReference type="Gene3D" id="1.20.5.1930">
    <property type="match status" value="1"/>
</dbReference>
<dbReference type="Pfam" id="PF02518">
    <property type="entry name" value="HATPase_c"/>
    <property type="match status" value="1"/>
</dbReference>
<comment type="caution">
    <text evidence="21">The sequence shown here is derived from an EMBL/GenBank/DDBJ whole genome shotgun (WGS) entry which is preliminary data.</text>
</comment>
<gene>
    <name evidence="21" type="ORF">DYBT9275_05580</name>
</gene>
<evidence type="ECO:0000256" key="14">
    <source>
        <dbReference type="ARBA" id="ARBA00023004"/>
    </source>
</evidence>
<evidence type="ECO:0000256" key="3">
    <source>
        <dbReference type="ARBA" id="ARBA00004496"/>
    </source>
</evidence>
<dbReference type="Gene3D" id="1.25.40.10">
    <property type="entry name" value="Tetratricopeptide repeat domain"/>
    <property type="match status" value="1"/>
</dbReference>
<dbReference type="InterPro" id="IPR036890">
    <property type="entry name" value="HATPase_C_sf"/>
</dbReference>
<dbReference type="Gene3D" id="3.30.565.10">
    <property type="entry name" value="Histidine kinase-like ATPase, C-terminal domain"/>
    <property type="match status" value="1"/>
</dbReference>
<evidence type="ECO:0000256" key="7">
    <source>
        <dbReference type="ARBA" id="ARBA00022490"/>
    </source>
</evidence>
<keyword evidence="9" id="KW-0808">Transferase</keyword>
<comment type="subcellular location">
    <subcellularLocation>
        <location evidence="3">Cytoplasm</location>
    </subcellularLocation>
</comment>
<evidence type="ECO:0000256" key="15">
    <source>
        <dbReference type="ARBA" id="ARBA00023012"/>
    </source>
</evidence>
<keyword evidence="13" id="KW-0067">ATP-binding</keyword>
<keyword evidence="12" id="KW-0418">Kinase</keyword>
<keyword evidence="19" id="KW-0812">Transmembrane</keyword>
<evidence type="ECO:0000256" key="4">
    <source>
        <dbReference type="ARBA" id="ARBA00012438"/>
    </source>
</evidence>
<evidence type="ECO:0000313" key="21">
    <source>
        <dbReference type="EMBL" id="CAG5016557.1"/>
    </source>
</evidence>
<keyword evidence="19" id="KW-1133">Transmembrane helix</keyword>
<dbReference type="GO" id="GO:0046872">
    <property type="term" value="F:metal ion binding"/>
    <property type="evidence" value="ECO:0007669"/>
    <property type="project" value="UniProtKB-KW"/>
</dbReference>
<dbReference type="GO" id="GO:0005737">
    <property type="term" value="C:cytoplasm"/>
    <property type="evidence" value="ECO:0007669"/>
    <property type="project" value="UniProtKB-SubCell"/>
</dbReference>
<evidence type="ECO:0000256" key="5">
    <source>
        <dbReference type="ARBA" id="ARBA00017322"/>
    </source>
</evidence>
<evidence type="ECO:0000256" key="9">
    <source>
        <dbReference type="ARBA" id="ARBA00022679"/>
    </source>
</evidence>
<keyword evidence="14" id="KW-0408">Iron</keyword>
<dbReference type="InterPro" id="IPR011712">
    <property type="entry name" value="Sig_transdc_His_kin_sub3_dim/P"/>
</dbReference>
<evidence type="ECO:0000256" key="17">
    <source>
        <dbReference type="ARBA" id="ARBA00024827"/>
    </source>
</evidence>
<dbReference type="InterPro" id="IPR004358">
    <property type="entry name" value="Sig_transdc_His_kin-like_C"/>
</dbReference>
<comment type="function">
    <text evidence="17">Member of the two-component regulatory system NreB/NreC involved in the control of dissimilatory nitrate/nitrite reduction in response to oxygen. NreB functions as a direct oxygen sensor histidine kinase which is autophosphorylated, in the absence of oxygen, probably at the conserved histidine residue, and transfers its phosphate group probably to a conserved aspartate residue of NreC. NreB/NreC activates the expression of the nitrate (narGHJI) and nitrite (nir) reductase operons, as well as the putative nitrate transporter gene narT.</text>
</comment>
<comment type="catalytic activity">
    <reaction evidence="1">
        <text>ATP + protein L-histidine = ADP + protein N-phospho-L-histidine.</text>
        <dbReference type="EC" id="2.7.13.3"/>
    </reaction>
</comment>
<protein>
    <recommendedName>
        <fullName evidence="5">Oxygen sensor histidine kinase NreB</fullName>
        <ecNumber evidence="4">2.7.13.3</ecNumber>
    </recommendedName>
    <alternativeName>
        <fullName evidence="18">Nitrogen regulation protein B</fullName>
    </alternativeName>
</protein>
<dbReference type="EC" id="2.7.13.3" evidence="4"/>
<dbReference type="SMART" id="SM00028">
    <property type="entry name" value="TPR"/>
    <property type="match status" value="4"/>
</dbReference>
<dbReference type="SUPFAM" id="SSF48452">
    <property type="entry name" value="TPR-like"/>
    <property type="match status" value="2"/>
</dbReference>
<evidence type="ECO:0000256" key="13">
    <source>
        <dbReference type="ARBA" id="ARBA00022840"/>
    </source>
</evidence>
<dbReference type="PANTHER" id="PTHR24421:SF10">
    <property type="entry name" value="NITRATE_NITRITE SENSOR PROTEIN NARQ"/>
    <property type="match status" value="1"/>
</dbReference>
<keyword evidence="6" id="KW-0004">4Fe-4S</keyword>
<dbReference type="GO" id="GO:0051539">
    <property type="term" value="F:4 iron, 4 sulfur cluster binding"/>
    <property type="evidence" value="ECO:0007669"/>
    <property type="project" value="UniProtKB-KW"/>
</dbReference>
<feature type="transmembrane region" description="Helical" evidence="19">
    <location>
        <begin position="366"/>
        <end position="386"/>
    </location>
</feature>
<dbReference type="GO" id="GO:0016020">
    <property type="term" value="C:membrane"/>
    <property type="evidence" value="ECO:0007669"/>
    <property type="project" value="InterPro"/>
</dbReference>
<dbReference type="GO" id="GO:0000155">
    <property type="term" value="F:phosphorelay sensor kinase activity"/>
    <property type="evidence" value="ECO:0007669"/>
    <property type="project" value="InterPro"/>
</dbReference>
<dbReference type="SUPFAM" id="SSF55874">
    <property type="entry name" value="ATPase domain of HSP90 chaperone/DNA topoisomerase II/histidine kinase"/>
    <property type="match status" value="1"/>
</dbReference>
<keyword evidence="10" id="KW-0479">Metal-binding</keyword>
<evidence type="ECO:0000256" key="10">
    <source>
        <dbReference type="ARBA" id="ARBA00022723"/>
    </source>
</evidence>
<keyword evidence="22" id="KW-1185">Reference proteome</keyword>
<keyword evidence="19" id="KW-0472">Membrane</keyword>
<keyword evidence="7" id="KW-0963">Cytoplasm</keyword>
<evidence type="ECO:0000256" key="6">
    <source>
        <dbReference type="ARBA" id="ARBA00022485"/>
    </source>
</evidence>
<keyword evidence="15" id="KW-0902">Two-component regulatory system</keyword>
<dbReference type="Proteomes" id="UP000680038">
    <property type="component" value="Unassembled WGS sequence"/>
</dbReference>
<dbReference type="CDD" id="cd16917">
    <property type="entry name" value="HATPase_UhpB-NarQ-NarX-like"/>
    <property type="match status" value="1"/>
</dbReference>
<sequence length="603" mass="69915">MSKINKTYIIKFRILTGILLFINGLYPSQAQDFKTGLFSDKGTASAQSADFPRDTVLINKYNQLAKKYLYHDAMRSFSYAQKALALCQKHNWGKGKLYTYNLLSTYYLIDGSFDILRELSNEGLDLSSKLSMPLYSAYAERFLAESYTEYKDWQKAEQHYQNALKTFTRYKDDSARALCLENIANFYREQGDLKRAVEYYDLSYKLHDQRKSDQGKASVLQSKGYMYVRNGVYDRAEKLMLTALKLYEGLDHRYGILNVLNDLGNIYYYTEEYDKSIEASKTALELAHLYHCSQQINWALICLAKAYKQKGDLVATVKYLEQVNFNRRLMHNERIERQFTMSQLIFENKRMDSKIQQDIIKEQRRIQLFLIGFICLVIAFALFLWFTNKRLRRKNRDIKEALIQGQTIERKRVAAELHDHLGGTLASLNWYLFGINKKLLSEEERKFYESVHQMVGKAYRELRTLSHNLMPEELTEHGLVITVQRLLENLNENNTIVFTFETSGLDRRLSPRVEFEVYSIVLELTNNIIKHSAARKALISLIDNETSISLTISDDGQGIKMNSGQGIGLGNVRSRVQSLAGKLNMETESGTTIRIEIPKTSVY</sequence>
<dbReference type="EMBL" id="CAJRAF010000004">
    <property type="protein sequence ID" value="CAG5016557.1"/>
    <property type="molecule type" value="Genomic_DNA"/>
</dbReference>
<name>A0A916JK74_9BACT</name>
<accession>A0A916JK74</accession>
<proteinExistence type="predicted"/>
<dbReference type="InterPro" id="IPR005467">
    <property type="entry name" value="His_kinase_dom"/>
</dbReference>
<evidence type="ECO:0000256" key="12">
    <source>
        <dbReference type="ARBA" id="ARBA00022777"/>
    </source>
</evidence>
<evidence type="ECO:0000256" key="19">
    <source>
        <dbReference type="SAM" id="Phobius"/>
    </source>
</evidence>
<dbReference type="GO" id="GO:0046983">
    <property type="term" value="F:protein dimerization activity"/>
    <property type="evidence" value="ECO:0007669"/>
    <property type="project" value="InterPro"/>
</dbReference>
<evidence type="ECO:0000256" key="16">
    <source>
        <dbReference type="ARBA" id="ARBA00023014"/>
    </source>
</evidence>
<evidence type="ECO:0000259" key="20">
    <source>
        <dbReference type="PROSITE" id="PS50109"/>
    </source>
</evidence>
<keyword evidence="11" id="KW-0547">Nucleotide-binding</keyword>
<dbReference type="InterPro" id="IPR019734">
    <property type="entry name" value="TPR_rpt"/>
</dbReference>
<dbReference type="Pfam" id="PF13424">
    <property type="entry name" value="TPR_12"/>
    <property type="match status" value="2"/>
</dbReference>
<evidence type="ECO:0000256" key="8">
    <source>
        <dbReference type="ARBA" id="ARBA00022553"/>
    </source>
</evidence>
<evidence type="ECO:0000256" key="11">
    <source>
        <dbReference type="ARBA" id="ARBA00022741"/>
    </source>
</evidence>
<dbReference type="InterPro" id="IPR003594">
    <property type="entry name" value="HATPase_dom"/>
</dbReference>
<comment type="cofactor">
    <cofactor evidence="2">
        <name>[4Fe-4S] cluster</name>
        <dbReference type="ChEBI" id="CHEBI:49883"/>
    </cofactor>
</comment>
<feature type="domain" description="Histidine kinase" evidence="20">
    <location>
        <begin position="412"/>
        <end position="601"/>
    </location>
</feature>
<evidence type="ECO:0000256" key="2">
    <source>
        <dbReference type="ARBA" id="ARBA00001966"/>
    </source>
</evidence>